<gene>
    <name evidence="1" type="ORF">LCGC14_1694720</name>
</gene>
<comment type="caution">
    <text evidence="1">The sequence shown here is derived from an EMBL/GenBank/DDBJ whole genome shotgun (WGS) entry which is preliminary data.</text>
</comment>
<dbReference type="EMBL" id="LAZR01014876">
    <property type="protein sequence ID" value="KKM15570.1"/>
    <property type="molecule type" value="Genomic_DNA"/>
</dbReference>
<reference evidence="1" key="1">
    <citation type="journal article" date="2015" name="Nature">
        <title>Complex archaea that bridge the gap between prokaryotes and eukaryotes.</title>
        <authorList>
            <person name="Spang A."/>
            <person name="Saw J.H."/>
            <person name="Jorgensen S.L."/>
            <person name="Zaremba-Niedzwiedzka K."/>
            <person name="Martijn J."/>
            <person name="Lind A.E."/>
            <person name="van Eijk R."/>
            <person name="Schleper C."/>
            <person name="Guy L."/>
            <person name="Ettema T.J."/>
        </authorList>
    </citation>
    <scope>NUCLEOTIDE SEQUENCE</scope>
</reference>
<evidence type="ECO:0000313" key="1">
    <source>
        <dbReference type="EMBL" id="KKM15570.1"/>
    </source>
</evidence>
<dbReference type="SUPFAM" id="SSF55785">
    <property type="entry name" value="PYP-like sensor domain (PAS domain)"/>
    <property type="match status" value="1"/>
</dbReference>
<organism evidence="1">
    <name type="scientific">marine sediment metagenome</name>
    <dbReference type="NCBI Taxonomy" id="412755"/>
    <lineage>
        <taxon>unclassified sequences</taxon>
        <taxon>metagenomes</taxon>
        <taxon>ecological metagenomes</taxon>
    </lineage>
</organism>
<feature type="non-terminal residue" evidence="1">
    <location>
        <position position="78"/>
    </location>
</feature>
<name>A0A0F9KJW6_9ZZZZ</name>
<evidence type="ECO:0008006" key="2">
    <source>
        <dbReference type="Google" id="ProtNLM"/>
    </source>
</evidence>
<protein>
    <recommendedName>
        <fullName evidence="2">PAS domain-containing protein</fullName>
    </recommendedName>
</protein>
<dbReference type="AlphaFoldDB" id="A0A0F9KJW6"/>
<sequence>MIDINQNSNSANFLFQKSLELFPDLVFLISSDGIYVDYKGNNVTLHIPPEEFLGRKIEDIMPKDIAELQMSAIKETIT</sequence>
<proteinExistence type="predicted"/>
<dbReference type="InterPro" id="IPR035965">
    <property type="entry name" value="PAS-like_dom_sf"/>
</dbReference>
<accession>A0A0F9KJW6</accession>